<dbReference type="NCBIfam" id="TIGR00278">
    <property type="entry name" value="membrane protein insertion efficiency factor YidD"/>
    <property type="match status" value="1"/>
</dbReference>
<comment type="caution">
    <text evidence="2">The sequence shown here is derived from an EMBL/GenBank/DDBJ whole genome shotgun (WGS) entry which is preliminary data.</text>
</comment>
<keyword evidence="3" id="KW-1185">Reference proteome</keyword>
<comment type="subcellular location">
    <subcellularLocation>
        <location evidence="1">Cell membrane</location>
        <topology evidence="1">Peripheral membrane protein</topology>
        <orientation evidence="1">Cytoplasmic side</orientation>
    </subcellularLocation>
</comment>
<name>A0A7X3LRP3_9HYPH</name>
<protein>
    <recommendedName>
        <fullName evidence="1">Putative membrane protein insertion efficiency factor</fullName>
    </recommendedName>
</protein>
<dbReference type="Proteomes" id="UP000433101">
    <property type="component" value="Unassembled WGS sequence"/>
</dbReference>
<dbReference type="AlphaFoldDB" id="A0A7X3LRP3"/>
<evidence type="ECO:0000256" key="1">
    <source>
        <dbReference type="HAMAP-Rule" id="MF_00386"/>
    </source>
</evidence>
<dbReference type="HAMAP" id="MF_00386">
    <property type="entry name" value="UPF0161_YidD"/>
    <property type="match status" value="1"/>
</dbReference>
<comment type="function">
    <text evidence="1">Could be involved in insertion of integral membrane proteins into the membrane.</text>
</comment>
<comment type="similarity">
    <text evidence="1">Belongs to the UPF0161 family.</text>
</comment>
<dbReference type="GO" id="GO:0005886">
    <property type="term" value="C:plasma membrane"/>
    <property type="evidence" value="ECO:0007669"/>
    <property type="project" value="UniProtKB-SubCell"/>
</dbReference>
<dbReference type="RefSeq" id="WP_160774066.1">
    <property type="nucleotide sequence ID" value="NZ_WUMV01000001.1"/>
</dbReference>
<evidence type="ECO:0000313" key="3">
    <source>
        <dbReference type="Proteomes" id="UP000433101"/>
    </source>
</evidence>
<proteinExistence type="inferred from homology"/>
<dbReference type="InterPro" id="IPR002696">
    <property type="entry name" value="Membr_insert_effic_factor_YidD"/>
</dbReference>
<dbReference type="Pfam" id="PF01809">
    <property type="entry name" value="YidD"/>
    <property type="match status" value="1"/>
</dbReference>
<accession>A0A7X3LRP3</accession>
<reference evidence="2 3" key="1">
    <citation type="submission" date="2019-12" db="EMBL/GenBank/DDBJ databases">
        <authorList>
            <person name="Li M."/>
        </authorList>
    </citation>
    <scope>NUCLEOTIDE SEQUENCE [LARGE SCALE GENOMIC DNA]</scope>
    <source>
        <strain evidence="2 3">GBMRC 2046</strain>
    </source>
</reference>
<dbReference type="PANTHER" id="PTHR33383:SF1">
    <property type="entry name" value="MEMBRANE PROTEIN INSERTION EFFICIENCY FACTOR-RELATED"/>
    <property type="match status" value="1"/>
</dbReference>
<organism evidence="2 3">
    <name type="scientific">Stappia sediminis</name>
    <dbReference type="NCBI Taxonomy" id="2692190"/>
    <lineage>
        <taxon>Bacteria</taxon>
        <taxon>Pseudomonadati</taxon>
        <taxon>Pseudomonadota</taxon>
        <taxon>Alphaproteobacteria</taxon>
        <taxon>Hyphomicrobiales</taxon>
        <taxon>Stappiaceae</taxon>
        <taxon>Stappia</taxon>
    </lineage>
</organism>
<dbReference type="EMBL" id="WUMV01000001">
    <property type="protein sequence ID" value="MXN63843.1"/>
    <property type="molecule type" value="Genomic_DNA"/>
</dbReference>
<keyword evidence="1" id="KW-0472">Membrane</keyword>
<gene>
    <name evidence="2" type="primary">yidD</name>
    <name evidence="2" type="ORF">GR183_02910</name>
</gene>
<keyword evidence="1" id="KW-1003">Cell membrane</keyword>
<evidence type="ECO:0000313" key="2">
    <source>
        <dbReference type="EMBL" id="MXN63843.1"/>
    </source>
</evidence>
<dbReference type="PANTHER" id="PTHR33383">
    <property type="entry name" value="MEMBRANE PROTEIN INSERTION EFFICIENCY FACTOR-RELATED"/>
    <property type="match status" value="1"/>
</dbReference>
<dbReference type="SMART" id="SM01234">
    <property type="entry name" value="Haemolytic"/>
    <property type="match status" value="1"/>
</dbReference>
<sequence>MTHQLLYVCRRLPSLLARGAIQIYRHTFSLFLGRSCRYAPTCSEYTEGAIARFGLWKGGWMGLARIMRCRPGGASGFDPVPENLPENACWYLPWRYGDWRGENIESSARLD</sequence>